<evidence type="ECO:0000313" key="2">
    <source>
        <dbReference type="Proteomes" id="UP001212997"/>
    </source>
</evidence>
<evidence type="ECO:0000313" key="1">
    <source>
        <dbReference type="EMBL" id="KAJ3480192.1"/>
    </source>
</evidence>
<proteinExistence type="predicted"/>
<reference evidence="1" key="1">
    <citation type="submission" date="2022-07" db="EMBL/GenBank/DDBJ databases">
        <title>Genome Sequence of Physisporinus lineatus.</title>
        <authorList>
            <person name="Buettner E."/>
        </authorList>
    </citation>
    <scope>NUCLEOTIDE SEQUENCE</scope>
    <source>
        <strain evidence="1">VT162</strain>
    </source>
</reference>
<protein>
    <submittedName>
        <fullName evidence="1">Uncharacterized protein</fullName>
    </submittedName>
</protein>
<comment type="caution">
    <text evidence="1">The sequence shown here is derived from an EMBL/GenBank/DDBJ whole genome shotgun (WGS) entry which is preliminary data.</text>
</comment>
<dbReference type="AlphaFoldDB" id="A0AAD5YB22"/>
<dbReference type="Proteomes" id="UP001212997">
    <property type="component" value="Unassembled WGS sequence"/>
</dbReference>
<name>A0AAD5YB22_9APHY</name>
<organism evidence="1 2">
    <name type="scientific">Meripilus lineatus</name>
    <dbReference type="NCBI Taxonomy" id="2056292"/>
    <lineage>
        <taxon>Eukaryota</taxon>
        <taxon>Fungi</taxon>
        <taxon>Dikarya</taxon>
        <taxon>Basidiomycota</taxon>
        <taxon>Agaricomycotina</taxon>
        <taxon>Agaricomycetes</taxon>
        <taxon>Polyporales</taxon>
        <taxon>Meripilaceae</taxon>
        <taxon>Meripilus</taxon>
    </lineage>
</organism>
<dbReference type="EMBL" id="JANAWD010000390">
    <property type="protein sequence ID" value="KAJ3480192.1"/>
    <property type="molecule type" value="Genomic_DNA"/>
</dbReference>
<keyword evidence="2" id="KW-1185">Reference proteome</keyword>
<gene>
    <name evidence="1" type="ORF">NLI96_g8526</name>
</gene>
<sequence length="72" mass="8105">MLRNPGVSSVESFKFDGLLWNYIYNVQKAQNVWARSSALERRKRTSETNLTGRISPSSAITRMSILSAKTSP</sequence>
<accession>A0AAD5YB22</accession>